<organism evidence="1 2">
    <name type="scientific">Enterococcus durans</name>
    <dbReference type="NCBI Taxonomy" id="53345"/>
    <lineage>
        <taxon>Bacteria</taxon>
        <taxon>Bacillati</taxon>
        <taxon>Bacillota</taxon>
        <taxon>Bacilli</taxon>
        <taxon>Lactobacillales</taxon>
        <taxon>Enterococcaceae</taxon>
        <taxon>Enterococcus</taxon>
    </lineage>
</organism>
<accession>A0A5N0Z3Y5</accession>
<dbReference type="InterPro" id="IPR014054">
    <property type="entry name" value="Phage_regulatory_Rha"/>
</dbReference>
<dbReference type="EMBL" id="VYUT01000002">
    <property type="protein sequence ID" value="KAA9208069.1"/>
    <property type="molecule type" value="Genomic_DNA"/>
</dbReference>
<reference evidence="1 2" key="1">
    <citation type="submission" date="2019-09" db="EMBL/GenBank/DDBJ databases">
        <title>Vancomyinc resistant enterococci isolated from farm animals in Switzerland.</title>
        <authorList>
            <person name="Stevens M.J.A."/>
            <person name="Stephan R."/>
            <person name="Morach M."/>
            <person name="Nuesch-Inderbinen M."/>
        </authorList>
    </citation>
    <scope>NUCLEOTIDE SEQUENCE [LARGE SCALE GENOMIC DNA]</scope>
    <source>
        <strain evidence="1 2">GH27</strain>
    </source>
</reference>
<comment type="caution">
    <text evidence="1">The sequence shown here is derived from an EMBL/GenBank/DDBJ whole genome shotgun (WGS) entry which is preliminary data.</text>
</comment>
<dbReference type="Pfam" id="PF09669">
    <property type="entry name" value="Phage_pRha"/>
    <property type="match status" value="1"/>
</dbReference>
<protein>
    <submittedName>
        <fullName evidence="1">Transcriptional regulator</fullName>
    </submittedName>
</protein>
<proteinExistence type="predicted"/>
<name>A0A5N0Z3Y5_9ENTE</name>
<evidence type="ECO:0000313" key="2">
    <source>
        <dbReference type="Proteomes" id="UP000326078"/>
    </source>
</evidence>
<sequence length="221" mass="25607">MKDLVFLQSENLNNDPFTTDEVIAEYSGNSRESVTRLIRKYQGDLEEFGTFGFEIRPMPSGQKAKVFHLNREQVTLLITYLDNTEPVRNFKKELVKQFYEMEKELMARRLERIKGKHIRCSMTDAIKEAGFSGHFYKHFTDLVYKKALGFNAKQLREAREANAKATPLDFLTTKEQAAVNQIEELVSSLIQLGRSYDEIRDILNVGIVLYQTTLKMPEMAH</sequence>
<evidence type="ECO:0000313" key="1">
    <source>
        <dbReference type="EMBL" id="KAA9208069.1"/>
    </source>
</evidence>
<dbReference type="RefSeq" id="WP_137238896.1">
    <property type="nucleotide sequence ID" value="NZ_VYUK01000001.1"/>
</dbReference>
<gene>
    <name evidence="1" type="ORF">F6X95_02035</name>
</gene>
<dbReference type="Proteomes" id="UP000326078">
    <property type="component" value="Unassembled WGS sequence"/>
</dbReference>
<dbReference type="AlphaFoldDB" id="A0A5N0Z3Y5"/>